<evidence type="ECO:0000313" key="1">
    <source>
        <dbReference type="EMBL" id="KAL2827508.1"/>
    </source>
</evidence>
<organism evidence="1 2">
    <name type="scientific">Aspergillus pseudoustus</name>
    <dbReference type="NCBI Taxonomy" id="1810923"/>
    <lineage>
        <taxon>Eukaryota</taxon>
        <taxon>Fungi</taxon>
        <taxon>Dikarya</taxon>
        <taxon>Ascomycota</taxon>
        <taxon>Pezizomycotina</taxon>
        <taxon>Eurotiomycetes</taxon>
        <taxon>Eurotiomycetidae</taxon>
        <taxon>Eurotiales</taxon>
        <taxon>Aspergillaceae</taxon>
        <taxon>Aspergillus</taxon>
        <taxon>Aspergillus subgen. Nidulantes</taxon>
    </lineage>
</organism>
<accession>A0ABR4IIC4</accession>
<evidence type="ECO:0000313" key="2">
    <source>
        <dbReference type="Proteomes" id="UP001610446"/>
    </source>
</evidence>
<gene>
    <name evidence="1" type="ORF">BJY01DRAFT_229051</name>
</gene>
<name>A0ABR4IIC4_9EURO</name>
<proteinExistence type="predicted"/>
<dbReference type="Proteomes" id="UP001610446">
    <property type="component" value="Unassembled WGS sequence"/>
</dbReference>
<sequence>METIARLHDLWPSRLPPDPGFERFFDHQVSYQEHVRRWFGEVQTLWVYKHWCEALEEGELDFIPRPQEIWLDAPGEVTEIHRARGLARPDAYLWRLPDIVAFPQIWIIRSSRTTVMIYPVSCFDTGVNNCHRSP</sequence>
<dbReference type="EMBL" id="JBFXLU010000394">
    <property type="protein sequence ID" value="KAL2827508.1"/>
    <property type="molecule type" value="Genomic_DNA"/>
</dbReference>
<reference evidence="1 2" key="1">
    <citation type="submission" date="2024-07" db="EMBL/GenBank/DDBJ databases">
        <title>Section-level genome sequencing and comparative genomics of Aspergillus sections Usti and Cavernicolus.</title>
        <authorList>
            <consortium name="Lawrence Berkeley National Laboratory"/>
            <person name="Nybo J.L."/>
            <person name="Vesth T.C."/>
            <person name="Theobald S."/>
            <person name="Frisvad J.C."/>
            <person name="Larsen T.O."/>
            <person name="Kjaerboelling I."/>
            <person name="Rothschild-Mancinelli K."/>
            <person name="Lyhne E.K."/>
            <person name="Kogle M.E."/>
            <person name="Barry K."/>
            <person name="Clum A."/>
            <person name="Na H."/>
            <person name="Ledsgaard L."/>
            <person name="Lin J."/>
            <person name="Lipzen A."/>
            <person name="Kuo A."/>
            <person name="Riley R."/>
            <person name="Mondo S."/>
            <person name="Labutti K."/>
            <person name="Haridas S."/>
            <person name="Pangalinan J."/>
            <person name="Salamov A.A."/>
            <person name="Simmons B.A."/>
            <person name="Magnuson J.K."/>
            <person name="Chen J."/>
            <person name="Drula E."/>
            <person name="Henrissat B."/>
            <person name="Wiebenga A."/>
            <person name="Lubbers R.J."/>
            <person name="Gomes A.C."/>
            <person name="Makela M.R."/>
            <person name="Stajich J."/>
            <person name="Grigoriev I.V."/>
            <person name="Mortensen U.H."/>
            <person name="De Vries R.P."/>
            <person name="Baker S.E."/>
            <person name="Andersen M.R."/>
        </authorList>
    </citation>
    <scope>NUCLEOTIDE SEQUENCE [LARGE SCALE GENOMIC DNA]</scope>
    <source>
        <strain evidence="1 2">CBS 123904</strain>
    </source>
</reference>
<protein>
    <submittedName>
        <fullName evidence="1">Uncharacterized protein</fullName>
    </submittedName>
</protein>
<keyword evidence="2" id="KW-1185">Reference proteome</keyword>
<comment type="caution">
    <text evidence="1">The sequence shown here is derived from an EMBL/GenBank/DDBJ whole genome shotgun (WGS) entry which is preliminary data.</text>
</comment>